<dbReference type="RefSeq" id="XP_019018610.1">
    <property type="nucleotide sequence ID" value="XM_019159794.1"/>
</dbReference>
<dbReference type="GO" id="GO:1901135">
    <property type="term" value="P:carbohydrate derivative metabolic process"/>
    <property type="evidence" value="ECO:0007669"/>
    <property type="project" value="InterPro"/>
</dbReference>
<dbReference type="PANTHER" id="PTHR38418:SF2">
    <property type="entry name" value="SUGAR ISOMERASE, KPSF_GUTQ (AFU_ORTHOLOGUE AFUA_6G08860)"/>
    <property type="match status" value="1"/>
</dbReference>
<name>A0A1E3NN08_9ASCO</name>
<dbReference type="PROSITE" id="PS51464">
    <property type="entry name" value="SIS"/>
    <property type="match status" value="1"/>
</dbReference>
<evidence type="ECO:0000313" key="3">
    <source>
        <dbReference type="Proteomes" id="UP000094455"/>
    </source>
</evidence>
<dbReference type="EMBL" id="KV454002">
    <property type="protein sequence ID" value="ODQ47497.1"/>
    <property type="molecule type" value="Genomic_DNA"/>
</dbReference>
<dbReference type="STRING" id="763406.A0A1E3NN08"/>
<proteinExistence type="predicted"/>
<dbReference type="InterPro" id="IPR001347">
    <property type="entry name" value="SIS_dom"/>
</dbReference>
<keyword evidence="3" id="KW-1185">Reference proteome</keyword>
<feature type="domain" description="SIS" evidence="1">
    <location>
        <begin position="75"/>
        <end position="220"/>
    </location>
</feature>
<evidence type="ECO:0000313" key="2">
    <source>
        <dbReference type="EMBL" id="ODQ47497.1"/>
    </source>
</evidence>
<dbReference type="SUPFAM" id="SSF53697">
    <property type="entry name" value="SIS domain"/>
    <property type="match status" value="1"/>
</dbReference>
<dbReference type="OrthoDB" id="1872003at2759"/>
<dbReference type="GO" id="GO:0097367">
    <property type="term" value="F:carbohydrate derivative binding"/>
    <property type="evidence" value="ECO:0007669"/>
    <property type="project" value="InterPro"/>
</dbReference>
<dbReference type="Proteomes" id="UP000094455">
    <property type="component" value="Unassembled WGS sequence"/>
</dbReference>
<protein>
    <recommendedName>
        <fullName evidence="1">SIS domain-containing protein</fullName>
    </recommendedName>
</protein>
<dbReference type="InterPro" id="IPR046348">
    <property type="entry name" value="SIS_dom_sf"/>
</dbReference>
<organism evidence="2 3">
    <name type="scientific">Pichia membranifaciens NRRL Y-2026</name>
    <dbReference type="NCBI Taxonomy" id="763406"/>
    <lineage>
        <taxon>Eukaryota</taxon>
        <taxon>Fungi</taxon>
        <taxon>Dikarya</taxon>
        <taxon>Ascomycota</taxon>
        <taxon>Saccharomycotina</taxon>
        <taxon>Pichiomycetes</taxon>
        <taxon>Pichiales</taxon>
        <taxon>Pichiaceae</taxon>
        <taxon>Pichia</taxon>
    </lineage>
</organism>
<accession>A0A1E3NN08</accession>
<evidence type="ECO:0000259" key="1">
    <source>
        <dbReference type="PROSITE" id="PS51464"/>
    </source>
</evidence>
<dbReference type="Gene3D" id="3.40.50.10490">
    <property type="entry name" value="Glucose-6-phosphate isomerase like protein, domain 1"/>
    <property type="match status" value="1"/>
</dbReference>
<gene>
    <name evidence="2" type="ORF">PICMEDRAFT_114344</name>
</gene>
<dbReference type="CDD" id="cd05014">
    <property type="entry name" value="SIS_Kpsf"/>
    <property type="match status" value="1"/>
</dbReference>
<dbReference type="GeneID" id="30176481"/>
<dbReference type="PANTHER" id="PTHR38418">
    <property type="entry name" value="SUGAR ISOMERASE, KPSF/GUTQ (AFU_ORTHOLOGUE AFUA_6G08860)"/>
    <property type="match status" value="1"/>
</dbReference>
<dbReference type="InterPro" id="IPR035474">
    <property type="entry name" value="SIS_Kpsf"/>
</dbReference>
<reference evidence="2 3" key="1">
    <citation type="journal article" date="2016" name="Proc. Natl. Acad. Sci. U.S.A.">
        <title>Comparative genomics of biotechnologically important yeasts.</title>
        <authorList>
            <person name="Riley R."/>
            <person name="Haridas S."/>
            <person name="Wolfe K.H."/>
            <person name="Lopes M.R."/>
            <person name="Hittinger C.T."/>
            <person name="Goeker M."/>
            <person name="Salamov A.A."/>
            <person name="Wisecaver J.H."/>
            <person name="Long T.M."/>
            <person name="Calvey C.H."/>
            <person name="Aerts A.L."/>
            <person name="Barry K.W."/>
            <person name="Choi C."/>
            <person name="Clum A."/>
            <person name="Coughlan A.Y."/>
            <person name="Deshpande S."/>
            <person name="Douglass A.P."/>
            <person name="Hanson S.J."/>
            <person name="Klenk H.-P."/>
            <person name="LaButti K.M."/>
            <person name="Lapidus A."/>
            <person name="Lindquist E.A."/>
            <person name="Lipzen A.M."/>
            <person name="Meier-Kolthoff J.P."/>
            <person name="Ohm R.A."/>
            <person name="Otillar R.P."/>
            <person name="Pangilinan J.L."/>
            <person name="Peng Y."/>
            <person name="Rokas A."/>
            <person name="Rosa C.A."/>
            <person name="Scheuner C."/>
            <person name="Sibirny A.A."/>
            <person name="Slot J.C."/>
            <person name="Stielow J.B."/>
            <person name="Sun H."/>
            <person name="Kurtzman C.P."/>
            <person name="Blackwell M."/>
            <person name="Grigoriev I.V."/>
            <person name="Jeffries T.W."/>
        </authorList>
    </citation>
    <scope>NUCLEOTIDE SEQUENCE [LARGE SCALE GENOMIC DNA]</scope>
    <source>
        <strain evidence="2 3">NRRL Y-2026</strain>
    </source>
</reference>
<dbReference type="AlphaFoldDB" id="A0A1E3NN08"/>
<sequence length="402" mass="43513">MESWSNSSVSSTPLTRQSSDFSLHIEDDASPVLERAIQNVDLILSNQTKALSYVTGQYRTSPWAVAQMKTSLRVLNNALKVGGKVVVSGMGKSYKIASKTVATLNSLRMHSALLHPSEALHGDLGMIREDHNDAVVIISASGNSPELLQMLEYVPLSVPIVLLTCSKASVLAKHPKVVSLLLAEVPTSLSETSLYGLSAPTITTTVCLTLLDAVAVALSELHIHDYSVRKAVFSVHHPGGAIGINHQLEKLQNKPGDTAGDAAHARGDAASIQPAPEVRVDVDHGAHNRKPSSDGCLDIGELVLIKKVQNTKYKQELPRFPEHEHDFLRAITVNDLVIFTTESADQLADADTANIQNDDGRATLLDCDMAREVYRECQLRGTPWASTRRRLLAVCVPYSAPV</sequence>
<dbReference type="Pfam" id="PF01380">
    <property type="entry name" value="SIS"/>
    <property type="match status" value="1"/>
</dbReference>